<evidence type="ECO:0000313" key="9">
    <source>
        <dbReference type="EMBL" id="VDI22774.1"/>
    </source>
</evidence>
<feature type="region of interest" description="Disordered" evidence="7">
    <location>
        <begin position="101"/>
        <end position="166"/>
    </location>
</feature>
<dbReference type="InterPro" id="IPR011011">
    <property type="entry name" value="Znf_FYVE_PHD"/>
</dbReference>
<proteinExistence type="predicted"/>
<gene>
    <name evidence="9" type="ORF">MGAL_10B035877</name>
</gene>
<feature type="region of interest" description="Disordered" evidence="7">
    <location>
        <begin position="199"/>
        <end position="273"/>
    </location>
</feature>
<dbReference type="PANTHER" id="PTHR46174">
    <property type="entry name" value="CXXC-TYPE ZINC FINGER PROTEIN 1"/>
    <property type="match status" value="1"/>
</dbReference>
<dbReference type="Pfam" id="PF00628">
    <property type="entry name" value="PHD"/>
    <property type="match status" value="1"/>
</dbReference>
<dbReference type="PANTHER" id="PTHR46174:SF1">
    <property type="entry name" value="CXXC-TYPE ZINC FINGER PROTEIN 1"/>
    <property type="match status" value="1"/>
</dbReference>
<evidence type="ECO:0000259" key="8">
    <source>
        <dbReference type="PROSITE" id="PS50016"/>
    </source>
</evidence>
<evidence type="ECO:0000313" key="10">
    <source>
        <dbReference type="Proteomes" id="UP000596742"/>
    </source>
</evidence>
<dbReference type="GO" id="GO:0008270">
    <property type="term" value="F:zinc ion binding"/>
    <property type="evidence" value="ECO:0007669"/>
    <property type="project" value="UniProtKB-KW"/>
</dbReference>
<evidence type="ECO:0000256" key="5">
    <source>
        <dbReference type="ARBA" id="ARBA00023242"/>
    </source>
</evidence>
<dbReference type="Gene3D" id="3.30.40.10">
    <property type="entry name" value="Zinc/RING finger domain, C3HC4 (zinc finger)"/>
    <property type="match status" value="1"/>
</dbReference>
<feature type="compositionally biased region" description="Basic and acidic residues" evidence="7">
    <location>
        <begin position="260"/>
        <end position="273"/>
    </location>
</feature>
<dbReference type="SMART" id="SM00249">
    <property type="entry name" value="PHD"/>
    <property type="match status" value="1"/>
</dbReference>
<feature type="compositionally biased region" description="Polar residues" evidence="7">
    <location>
        <begin position="8"/>
        <end position="17"/>
    </location>
</feature>
<dbReference type="PROSITE" id="PS50016">
    <property type="entry name" value="ZF_PHD_2"/>
    <property type="match status" value="1"/>
</dbReference>
<keyword evidence="10" id="KW-1185">Reference proteome</keyword>
<name>A0A8B6DQN6_MYTGA</name>
<dbReference type="GO" id="GO:0045893">
    <property type="term" value="P:positive regulation of DNA-templated transcription"/>
    <property type="evidence" value="ECO:0007669"/>
    <property type="project" value="TreeGrafter"/>
</dbReference>
<dbReference type="InterPro" id="IPR013083">
    <property type="entry name" value="Znf_RING/FYVE/PHD"/>
</dbReference>
<dbReference type="InterPro" id="IPR019786">
    <property type="entry name" value="Zinc_finger_PHD-type_CS"/>
</dbReference>
<sequence length="278" mass="30594">MGGVAQAMQPNNPVTPSQDNVQDPVRVDQVPPTLQSTEGRKTNASGSTGALYCTCRGPYTGEFMISCDKCSEWYHGRCVGISPQEAEEWENQDYICSGCKIKPDPPHKRQMSSDEGSSGGSPKRSWAAEEKKEQREVSPRGRHHDRVPSVERVVPSQGDAKGALQGPLSRWLGTPLWAFQPTGMLTARLHWVGVFRGERRPPRKEEEKESAERAPSRRDSQAAEGTKGGPTEADTKLVPGRGKKGHPNITTRPLGQGCQDRGHPRSITHRERLGCRVI</sequence>
<dbReference type="InterPro" id="IPR037869">
    <property type="entry name" value="Spp1/CFP1"/>
</dbReference>
<evidence type="ECO:0000256" key="6">
    <source>
        <dbReference type="PROSITE-ProRule" id="PRU00146"/>
    </source>
</evidence>
<dbReference type="GO" id="GO:0048188">
    <property type="term" value="C:Set1C/COMPASS complex"/>
    <property type="evidence" value="ECO:0007669"/>
    <property type="project" value="InterPro"/>
</dbReference>
<dbReference type="SUPFAM" id="SSF57903">
    <property type="entry name" value="FYVE/PHD zinc finger"/>
    <property type="match status" value="1"/>
</dbReference>
<keyword evidence="4" id="KW-0862">Zinc</keyword>
<keyword evidence="5" id="KW-0539">Nucleus</keyword>
<evidence type="ECO:0000256" key="7">
    <source>
        <dbReference type="SAM" id="MobiDB-lite"/>
    </source>
</evidence>
<dbReference type="CDD" id="cd15552">
    <property type="entry name" value="PHD_PHF3_like"/>
    <property type="match status" value="1"/>
</dbReference>
<evidence type="ECO:0000256" key="3">
    <source>
        <dbReference type="ARBA" id="ARBA00022771"/>
    </source>
</evidence>
<dbReference type="InterPro" id="IPR001965">
    <property type="entry name" value="Znf_PHD"/>
</dbReference>
<keyword evidence="3 6" id="KW-0863">Zinc-finger</keyword>
<feature type="compositionally biased region" description="Basic and acidic residues" evidence="7">
    <location>
        <begin position="126"/>
        <end position="139"/>
    </location>
</feature>
<accession>A0A8B6DQN6</accession>
<comment type="caution">
    <text evidence="9">The sequence shown here is derived from an EMBL/GenBank/DDBJ whole genome shotgun (WGS) entry which is preliminary data.</text>
</comment>
<protein>
    <submittedName>
        <fullName evidence="9">Nucleosome-remodeling factor subunit BPTF</fullName>
    </submittedName>
</protein>
<feature type="domain" description="PHD-type" evidence="8">
    <location>
        <begin position="50"/>
        <end position="102"/>
    </location>
</feature>
<evidence type="ECO:0000256" key="4">
    <source>
        <dbReference type="ARBA" id="ARBA00022833"/>
    </source>
</evidence>
<dbReference type="AlphaFoldDB" id="A0A8B6DQN6"/>
<dbReference type="Proteomes" id="UP000596742">
    <property type="component" value="Unassembled WGS sequence"/>
</dbReference>
<evidence type="ECO:0000256" key="1">
    <source>
        <dbReference type="ARBA" id="ARBA00004123"/>
    </source>
</evidence>
<reference evidence="9" key="1">
    <citation type="submission" date="2018-11" db="EMBL/GenBank/DDBJ databases">
        <authorList>
            <person name="Alioto T."/>
            <person name="Alioto T."/>
        </authorList>
    </citation>
    <scope>NUCLEOTIDE SEQUENCE</scope>
</reference>
<comment type="subcellular location">
    <subcellularLocation>
        <location evidence="1">Nucleus</location>
    </subcellularLocation>
</comment>
<dbReference type="OrthoDB" id="1884872at2759"/>
<feature type="compositionally biased region" description="Basic and acidic residues" evidence="7">
    <location>
        <begin position="199"/>
        <end position="221"/>
    </location>
</feature>
<organism evidence="9 10">
    <name type="scientific">Mytilus galloprovincialis</name>
    <name type="common">Mediterranean mussel</name>
    <dbReference type="NCBI Taxonomy" id="29158"/>
    <lineage>
        <taxon>Eukaryota</taxon>
        <taxon>Metazoa</taxon>
        <taxon>Spiralia</taxon>
        <taxon>Lophotrochozoa</taxon>
        <taxon>Mollusca</taxon>
        <taxon>Bivalvia</taxon>
        <taxon>Autobranchia</taxon>
        <taxon>Pteriomorphia</taxon>
        <taxon>Mytilida</taxon>
        <taxon>Mytiloidea</taxon>
        <taxon>Mytilidae</taxon>
        <taxon>Mytilinae</taxon>
        <taxon>Mytilus</taxon>
    </lineage>
</organism>
<feature type="region of interest" description="Disordered" evidence="7">
    <location>
        <begin position="1"/>
        <end position="25"/>
    </location>
</feature>
<dbReference type="EMBL" id="UYJE01003837">
    <property type="protein sequence ID" value="VDI22774.1"/>
    <property type="molecule type" value="Genomic_DNA"/>
</dbReference>
<dbReference type="PROSITE" id="PS01359">
    <property type="entry name" value="ZF_PHD_1"/>
    <property type="match status" value="1"/>
</dbReference>
<dbReference type="InterPro" id="IPR019787">
    <property type="entry name" value="Znf_PHD-finger"/>
</dbReference>
<evidence type="ECO:0000256" key="2">
    <source>
        <dbReference type="ARBA" id="ARBA00022723"/>
    </source>
</evidence>
<keyword evidence="2" id="KW-0479">Metal-binding</keyword>